<sequence length="278" mass="31390">QQQQQQQQQQRTTLDLLREIDRFRSEDYYRSDMCALVNQALATALGIPIHIVRAVREPNNPLEIFLPMRGIARPGLAIVLIASHPHTGDGHYDVAVLKGHPQTLRKHRNVTFDDKPEVRSFETNADEQQMLKVIPSNNNSVIQQQQQQQQQASMMNSALLAAHQAQFFANPFMYSPFTFSTSQQQQQQVPTSPSLVRPTNTNANTNTNNNNQSKTSITGATNSTLPTTTMMLQPQMPFIQMQQAQPTFVYTPLMHTTQQPTTTNGTATFFYTPANYPM</sequence>
<evidence type="ECO:0000313" key="3">
    <source>
        <dbReference type="EMBL" id="CAF1640396.1"/>
    </source>
</evidence>
<comment type="caution">
    <text evidence="3">The sequence shown here is derived from an EMBL/GenBank/DDBJ whole genome shotgun (WGS) entry which is preliminary data.</text>
</comment>
<evidence type="ECO:0000256" key="1">
    <source>
        <dbReference type="SAM" id="MobiDB-lite"/>
    </source>
</evidence>
<dbReference type="EMBL" id="CAJNOH010007349">
    <property type="protein sequence ID" value="CAF1455616.1"/>
    <property type="molecule type" value="Genomic_DNA"/>
</dbReference>
<dbReference type="Proteomes" id="UP000663870">
    <property type="component" value="Unassembled WGS sequence"/>
</dbReference>
<accession>A0A816DYF2</accession>
<proteinExistence type="predicted"/>
<dbReference type="Proteomes" id="UP000663854">
    <property type="component" value="Unassembled WGS sequence"/>
</dbReference>
<keyword evidence="4" id="KW-1185">Reference proteome</keyword>
<gene>
    <name evidence="3" type="ORF">JXQ802_LOCUS53101</name>
    <name evidence="2" type="ORF">PYM288_LOCUS36731</name>
</gene>
<organism evidence="3 4">
    <name type="scientific">Rotaria sordida</name>
    <dbReference type="NCBI Taxonomy" id="392033"/>
    <lineage>
        <taxon>Eukaryota</taxon>
        <taxon>Metazoa</taxon>
        <taxon>Spiralia</taxon>
        <taxon>Gnathifera</taxon>
        <taxon>Rotifera</taxon>
        <taxon>Eurotatoria</taxon>
        <taxon>Bdelloidea</taxon>
        <taxon>Philodinida</taxon>
        <taxon>Philodinidae</taxon>
        <taxon>Rotaria</taxon>
    </lineage>
</organism>
<dbReference type="EMBL" id="CAJNOL010008999">
    <property type="protein sequence ID" value="CAF1640396.1"/>
    <property type="molecule type" value="Genomic_DNA"/>
</dbReference>
<feature type="compositionally biased region" description="Low complexity" evidence="1">
    <location>
        <begin position="200"/>
        <end position="211"/>
    </location>
</feature>
<reference evidence="3" key="1">
    <citation type="submission" date="2021-02" db="EMBL/GenBank/DDBJ databases">
        <authorList>
            <person name="Nowell W R."/>
        </authorList>
    </citation>
    <scope>NUCLEOTIDE SEQUENCE</scope>
</reference>
<evidence type="ECO:0000313" key="4">
    <source>
        <dbReference type="Proteomes" id="UP000663870"/>
    </source>
</evidence>
<feature type="non-terminal residue" evidence="3">
    <location>
        <position position="1"/>
    </location>
</feature>
<feature type="region of interest" description="Disordered" evidence="1">
    <location>
        <begin position="200"/>
        <end position="219"/>
    </location>
</feature>
<dbReference type="AlphaFoldDB" id="A0A816DYF2"/>
<evidence type="ECO:0000313" key="2">
    <source>
        <dbReference type="EMBL" id="CAF1455616.1"/>
    </source>
</evidence>
<protein>
    <submittedName>
        <fullName evidence="3">Uncharacterized protein</fullName>
    </submittedName>
</protein>
<name>A0A816DYF2_9BILA</name>